<organism evidence="1">
    <name type="scientific">Marseillevirus LCMAC102</name>
    <dbReference type="NCBI Taxonomy" id="2506603"/>
    <lineage>
        <taxon>Viruses</taxon>
        <taxon>Varidnaviria</taxon>
        <taxon>Bamfordvirae</taxon>
        <taxon>Nucleocytoviricota</taxon>
        <taxon>Megaviricetes</taxon>
        <taxon>Pimascovirales</taxon>
        <taxon>Pimascovirales incertae sedis</taxon>
        <taxon>Marseilleviridae</taxon>
    </lineage>
</organism>
<evidence type="ECO:0000313" key="1">
    <source>
        <dbReference type="EMBL" id="QBK86346.1"/>
    </source>
</evidence>
<proteinExistence type="predicted"/>
<sequence>MIFAIYFLEINVTKMPSFVYVVYDAGESAVVGIF</sequence>
<accession>A0A481YV13</accession>
<reference evidence="1" key="1">
    <citation type="journal article" date="2019" name="MBio">
        <title>Virus Genomes from Deep Sea Sediments Expand the Ocean Megavirome and Support Independent Origins of Viral Gigantism.</title>
        <authorList>
            <person name="Backstrom D."/>
            <person name="Yutin N."/>
            <person name="Jorgensen S.L."/>
            <person name="Dharamshi J."/>
            <person name="Homa F."/>
            <person name="Zaremba-Niedwiedzka K."/>
            <person name="Spang A."/>
            <person name="Wolf Y.I."/>
            <person name="Koonin E.V."/>
            <person name="Ettema T.J."/>
        </authorList>
    </citation>
    <scope>NUCLEOTIDE SEQUENCE</scope>
</reference>
<dbReference type="EMBL" id="MK500334">
    <property type="protein sequence ID" value="QBK86346.1"/>
    <property type="molecule type" value="Genomic_DNA"/>
</dbReference>
<protein>
    <submittedName>
        <fullName evidence="1">Uncharacterized protein</fullName>
    </submittedName>
</protein>
<gene>
    <name evidence="1" type="ORF">LCMAC102_01410</name>
</gene>
<name>A0A481YV13_9VIRU</name>